<evidence type="ECO:0000256" key="1">
    <source>
        <dbReference type="SAM" id="MobiDB-lite"/>
    </source>
</evidence>
<organism evidence="2 3">
    <name type="scientific">Dreissena polymorpha</name>
    <name type="common">Zebra mussel</name>
    <name type="synonym">Mytilus polymorpha</name>
    <dbReference type="NCBI Taxonomy" id="45954"/>
    <lineage>
        <taxon>Eukaryota</taxon>
        <taxon>Metazoa</taxon>
        <taxon>Spiralia</taxon>
        <taxon>Lophotrochozoa</taxon>
        <taxon>Mollusca</taxon>
        <taxon>Bivalvia</taxon>
        <taxon>Autobranchia</taxon>
        <taxon>Heteroconchia</taxon>
        <taxon>Euheterodonta</taxon>
        <taxon>Imparidentia</taxon>
        <taxon>Neoheterodontei</taxon>
        <taxon>Myida</taxon>
        <taxon>Dreissenoidea</taxon>
        <taxon>Dreissenidae</taxon>
        <taxon>Dreissena</taxon>
    </lineage>
</organism>
<evidence type="ECO:0000313" key="2">
    <source>
        <dbReference type="EMBL" id="KAH3706633.1"/>
    </source>
</evidence>
<comment type="caution">
    <text evidence="2">The sequence shown here is derived from an EMBL/GenBank/DDBJ whole genome shotgun (WGS) entry which is preliminary data.</text>
</comment>
<dbReference type="EMBL" id="JAIWYP010000014">
    <property type="protein sequence ID" value="KAH3706633.1"/>
    <property type="molecule type" value="Genomic_DNA"/>
</dbReference>
<feature type="region of interest" description="Disordered" evidence="1">
    <location>
        <begin position="53"/>
        <end position="72"/>
    </location>
</feature>
<evidence type="ECO:0000313" key="3">
    <source>
        <dbReference type="Proteomes" id="UP000828390"/>
    </source>
</evidence>
<name>A0A9D3YT92_DREPO</name>
<accession>A0A9D3YT92</accession>
<gene>
    <name evidence="2" type="ORF">DPMN_066021</name>
</gene>
<dbReference type="AlphaFoldDB" id="A0A9D3YT92"/>
<reference evidence="2" key="1">
    <citation type="journal article" date="2019" name="bioRxiv">
        <title>The Genome of the Zebra Mussel, Dreissena polymorpha: A Resource for Invasive Species Research.</title>
        <authorList>
            <person name="McCartney M.A."/>
            <person name="Auch B."/>
            <person name="Kono T."/>
            <person name="Mallez S."/>
            <person name="Zhang Y."/>
            <person name="Obille A."/>
            <person name="Becker A."/>
            <person name="Abrahante J.E."/>
            <person name="Garbe J."/>
            <person name="Badalamenti J.P."/>
            <person name="Herman A."/>
            <person name="Mangelson H."/>
            <person name="Liachko I."/>
            <person name="Sullivan S."/>
            <person name="Sone E.D."/>
            <person name="Koren S."/>
            <person name="Silverstein K.A.T."/>
            <person name="Beckman K.B."/>
            <person name="Gohl D.M."/>
        </authorList>
    </citation>
    <scope>NUCLEOTIDE SEQUENCE</scope>
    <source>
        <strain evidence="2">Duluth1</strain>
        <tissue evidence="2">Whole animal</tissue>
    </source>
</reference>
<proteinExistence type="predicted"/>
<dbReference type="Proteomes" id="UP000828390">
    <property type="component" value="Unassembled WGS sequence"/>
</dbReference>
<reference evidence="2" key="2">
    <citation type="submission" date="2020-11" db="EMBL/GenBank/DDBJ databases">
        <authorList>
            <person name="McCartney M.A."/>
            <person name="Auch B."/>
            <person name="Kono T."/>
            <person name="Mallez S."/>
            <person name="Becker A."/>
            <person name="Gohl D.M."/>
            <person name="Silverstein K.A.T."/>
            <person name="Koren S."/>
            <person name="Bechman K.B."/>
            <person name="Herman A."/>
            <person name="Abrahante J.E."/>
            <person name="Garbe J."/>
        </authorList>
    </citation>
    <scope>NUCLEOTIDE SEQUENCE</scope>
    <source>
        <strain evidence="2">Duluth1</strain>
        <tissue evidence="2">Whole animal</tissue>
    </source>
</reference>
<protein>
    <submittedName>
        <fullName evidence="2">Uncharacterized protein</fullName>
    </submittedName>
</protein>
<sequence>MLPGMGIEPGSPMREASVPTTTLAGQPPVVRKRRSWRSSQIAANVVHISRRSSYMPSNTAPGTLITSVSRCD</sequence>
<keyword evidence="3" id="KW-1185">Reference proteome</keyword>
<feature type="region of interest" description="Disordered" evidence="1">
    <location>
        <begin position="1"/>
        <end position="35"/>
    </location>
</feature>